<proteinExistence type="predicted"/>
<feature type="domain" description="CRISPR associated protein Cas6 C-terminal" evidence="2">
    <location>
        <begin position="121"/>
        <end position="243"/>
    </location>
</feature>
<dbReference type="PANTHER" id="PTHR36984:SF3">
    <property type="entry name" value="CRISPR-ASSOCIATED ENDORIBONUCLEASE CAS6"/>
    <property type="match status" value="1"/>
</dbReference>
<dbReference type="InterPro" id="IPR010156">
    <property type="entry name" value="CRISPR-assoc_prot_Cas6"/>
</dbReference>
<dbReference type="Gene3D" id="3.30.70.1890">
    <property type="match status" value="1"/>
</dbReference>
<accession>A0A069AX16</accession>
<dbReference type="PANTHER" id="PTHR36984">
    <property type="entry name" value="CRISPR-ASSOCIATED ENDORIBONUCLEASE CAS6 1"/>
    <property type="match status" value="1"/>
</dbReference>
<dbReference type="GeneID" id="66354853"/>
<dbReference type="GO" id="GO:0051607">
    <property type="term" value="P:defense response to virus"/>
    <property type="evidence" value="ECO:0007669"/>
    <property type="project" value="UniProtKB-KW"/>
</dbReference>
<reference evidence="5" key="1">
    <citation type="submission" date="2014-07" db="EMBL/GenBank/DDBJ databases">
        <authorList>
            <person name="Monot Marc"/>
        </authorList>
    </citation>
    <scope>NUCLEOTIDE SEQUENCE</scope>
    <source>
        <strain evidence="5">7032989</strain>
        <strain evidence="4">7032994</strain>
    </source>
</reference>
<dbReference type="EMBL" id="LK932402">
    <property type="protein sequence ID" value="CDS88051.1"/>
    <property type="molecule type" value="Genomic_DNA"/>
</dbReference>
<dbReference type="CDD" id="cd21140">
    <property type="entry name" value="Cas6_I-like"/>
    <property type="match status" value="1"/>
</dbReference>
<name>A0A069AX16_CLODI</name>
<gene>
    <name evidence="5" type="ORF">BN1095_440074</name>
    <name evidence="3" type="ORF">BN1096_520249</name>
    <name evidence="4" type="ORF">BN1097_630371</name>
    <name evidence="6" type="ORF">SAMEA1402399_00281</name>
</gene>
<protein>
    <submittedName>
        <fullName evidence="5 6">CRISPR-associated protein</fullName>
    </submittedName>
</protein>
<evidence type="ECO:0000313" key="4">
    <source>
        <dbReference type="EMBL" id="CDS88051.1"/>
    </source>
</evidence>
<dbReference type="AlphaFoldDB" id="A0A069AX16"/>
<dbReference type="EMBL" id="LK933116">
    <property type="protein sequence ID" value="CDT34197.1"/>
    <property type="molecule type" value="Genomic_DNA"/>
</dbReference>
<sequence length="245" mass="28714">MSRISIFMESCNGKFPNENSMLSVSFIKNILNAENKDFAKNIFNYGEERKNNKQIKDINTAIYIPNLIRSKNELLVDGDIIFNISFYNYSMFSKLYNGILKVKELEYKGYRFKIKNIKIHKEHEIKENGVIFKTMSPIIVKNKEGKYLDVEDSNYIECLNYIANLTLESIRGSGLRKPLEFIPINFKKRVLKEKIRGFKVREYYYINAYAGTFFLKGDMEDLNALYKMGIGYRRTENAGMVDILK</sequence>
<evidence type="ECO:0000313" key="3">
    <source>
        <dbReference type="EMBL" id="CDS85365.1"/>
    </source>
</evidence>
<keyword evidence="1" id="KW-0051">Antiviral defense</keyword>
<evidence type="ECO:0000256" key="1">
    <source>
        <dbReference type="ARBA" id="ARBA00023118"/>
    </source>
</evidence>
<dbReference type="GO" id="GO:0016788">
    <property type="term" value="F:hydrolase activity, acting on ester bonds"/>
    <property type="evidence" value="ECO:0007669"/>
    <property type="project" value="InterPro"/>
</dbReference>
<dbReference type="Pfam" id="PF01881">
    <property type="entry name" value="Cas_Cas6_C"/>
    <property type="match status" value="1"/>
</dbReference>
<evidence type="ECO:0000259" key="2">
    <source>
        <dbReference type="Pfam" id="PF01881"/>
    </source>
</evidence>
<dbReference type="Proteomes" id="UP000411588">
    <property type="component" value="Unassembled WGS sequence"/>
</dbReference>
<organism evidence="5">
    <name type="scientific">Clostridioides difficile</name>
    <name type="common">Peptoclostridium difficile</name>
    <dbReference type="NCBI Taxonomy" id="1496"/>
    <lineage>
        <taxon>Bacteria</taxon>
        <taxon>Bacillati</taxon>
        <taxon>Bacillota</taxon>
        <taxon>Clostridia</taxon>
        <taxon>Peptostreptococcales</taxon>
        <taxon>Peptostreptococcaceae</taxon>
        <taxon>Clostridioides</taxon>
    </lineage>
</organism>
<dbReference type="InterPro" id="IPR045747">
    <property type="entry name" value="CRISPR-assoc_prot_Cas6_N_sf"/>
</dbReference>
<dbReference type="Gene3D" id="3.30.70.1900">
    <property type="match status" value="1"/>
</dbReference>
<dbReference type="RefSeq" id="WP_009903203.1">
    <property type="nucleotide sequence ID" value="NZ_BBYB01000197.1"/>
</dbReference>
<dbReference type="NCBIfam" id="TIGR01877">
    <property type="entry name" value="cas_cas6"/>
    <property type="match status" value="1"/>
</dbReference>
<dbReference type="InterPro" id="IPR049435">
    <property type="entry name" value="Cas_Cas6_C"/>
</dbReference>
<dbReference type="EMBL" id="LK932505">
    <property type="protein sequence ID" value="CDS85365.1"/>
    <property type="molecule type" value="Genomic_DNA"/>
</dbReference>
<evidence type="ECO:0000313" key="6">
    <source>
        <dbReference type="EMBL" id="VFD29242.1"/>
    </source>
</evidence>
<evidence type="ECO:0000313" key="7">
    <source>
        <dbReference type="Proteomes" id="UP000411588"/>
    </source>
</evidence>
<dbReference type="EMBL" id="CAADAN010000001">
    <property type="protein sequence ID" value="VFD29242.1"/>
    <property type="molecule type" value="Genomic_DNA"/>
</dbReference>
<reference evidence="6 7" key="2">
    <citation type="submission" date="2019-02" db="EMBL/GenBank/DDBJ databases">
        <authorList>
            <consortium name="Pathogen Informatics"/>
        </authorList>
    </citation>
    <scope>NUCLEOTIDE SEQUENCE [LARGE SCALE GENOMIC DNA]</scope>
    <source>
        <strain evidence="6">Clo34</strain>
        <strain evidence="7">clo34</strain>
    </source>
</reference>
<evidence type="ECO:0000313" key="5">
    <source>
        <dbReference type="EMBL" id="CDT34197.1"/>
    </source>
</evidence>